<evidence type="ECO:0000313" key="6">
    <source>
        <dbReference type="Proteomes" id="UP000286746"/>
    </source>
</evidence>
<dbReference type="Pfam" id="PF01048">
    <property type="entry name" value="PNP_UDP_1"/>
    <property type="match status" value="1"/>
</dbReference>
<dbReference type="GO" id="GO:0006152">
    <property type="term" value="P:purine nucleoside catabolic process"/>
    <property type="evidence" value="ECO:0007669"/>
    <property type="project" value="TreeGrafter"/>
</dbReference>
<dbReference type="SUPFAM" id="SSF53167">
    <property type="entry name" value="Purine and uridine phosphorylases"/>
    <property type="match status" value="1"/>
</dbReference>
<evidence type="ECO:0000256" key="2">
    <source>
        <dbReference type="ARBA" id="ARBA00021980"/>
    </source>
</evidence>
<evidence type="ECO:0000256" key="1">
    <source>
        <dbReference type="ARBA" id="ARBA00011888"/>
    </source>
</evidence>
<dbReference type="GO" id="GO:0004850">
    <property type="term" value="F:uridine phosphorylase activity"/>
    <property type="evidence" value="ECO:0007669"/>
    <property type="project" value="UniProtKB-EC"/>
</dbReference>
<accession>A0A401VUY2</accession>
<dbReference type="CDD" id="cd09007">
    <property type="entry name" value="NP-I_spr0068"/>
    <property type="match status" value="1"/>
</dbReference>
<feature type="domain" description="Nucleoside phosphorylase" evidence="4">
    <location>
        <begin position="75"/>
        <end position="232"/>
    </location>
</feature>
<dbReference type="InterPro" id="IPR000845">
    <property type="entry name" value="Nucleoside_phosphorylase_d"/>
</dbReference>
<comment type="catalytic activity">
    <reaction evidence="3">
        <text>uridine + phosphate = alpha-D-ribose 1-phosphate + uracil</text>
        <dbReference type="Rhea" id="RHEA:24388"/>
        <dbReference type="ChEBI" id="CHEBI:16704"/>
        <dbReference type="ChEBI" id="CHEBI:17568"/>
        <dbReference type="ChEBI" id="CHEBI:43474"/>
        <dbReference type="ChEBI" id="CHEBI:57720"/>
        <dbReference type="EC" id="2.4.2.3"/>
    </reaction>
</comment>
<organism evidence="5 6">
    <name type="scientific">Streptomyces paromomycinus</name>
    <name type="common">Streptomyces rimosus subsp. paromomycinus</name>
    <dbReference type="NCBI Taxonomy" id="92743"/>
    <lineage>
        <taxon>Bacteria</taxon>
        <taxon>Bacillati</taxon>
        <taxon>Actinomycetota</taxon>
        <taxon>Actinomycetes</taxon>
        <taxon>Kitasatosporales</taxon>
        <taxon>Streptomycetaceae</taxon>
        <taxon>Streptomyces</taxon>
    </lineage>
</organism>
<dbReference type="Proteomes" id="UP000286746">
    <property type="component" value="Unassembled WGS sequence"/>
</dbReference>
<dbReference type="PANTHER" id="PTHR43691">
    <property type="entry name" value="URIDINE PHOSPHORYLASE"/>
    <property type="match status" value="1"/>
</dbReference>
<dbReference type="GO" id="GO:0005829">
    <property type="term" value="C:cytosol"/>
    <property type="evidence" value="ECO:0007669"/>
    <property type="project" value="TreeGrafter"/>
</dbReference>
<dbReference type="GO" id="GO:0004731">
    <property type="term" value="F:purine-nucleoside phosphorylase activity"/>
    <property type="evidence" value="ECO:0007669"/>
    <property type="project" value="TreeGrafter"/>
</dbReference>
<comment type="caution">
    <text evidence="5">The sequence shown here is derived from an EMBL/GenBank/DDBJ whole genome shotgun (WGS) entry which is preliminary data.</text>
</comment>
<name>A0A401VUY2_STREY</name>
<dbReference type="PANTHER" id="PTHR43691:SF11">
    <property type="entry name" value="FI09636P-RELATED"/>
    <property type="match status" value="1"/>
</dbReference>
<dbReference type="EC" id="2.4.2.3" evidence="1"/>
<evidence type="ECO:0000256" key="3">
    <source>
        <dbReference type="ARBA" id="ARBA00048447"/>
    </source>
</evidence>
<evidence type="ECO:0000313" key="5">
    <source>
        <dbReference type="EMBL" id="GCD40866.1"/>
    </source>
</evidence>
<dbReference type="EMBL" id="BHZD01000001">
    <property type="protein sequence ID" value="GCD40866.1"/>
    <property type="molecule type" value="Genomic_DNA"/>
</dbReference>
<proteinExistence type="predicted"/>
<protein>
    <recommendedName>
        <fullName evidence="2">Uridine phosphorylase</fullName>
        <ecNumber evidence="1">2.4.2.3</ecNumber>
    </recommendedName>
</protein>
<gene>
    <name evidence="5" type="ORF">GKJPGBOP_00519</name>
</gene>
<evidence type="ECO:0000259" key="4">
    <source>
        <dbReference type="Pfam" id="PF01048"/>
    </source>
</evidence>
<dbReference type="Gene3D" id="3.40.50.1580">
    <property type="entry name" value="Nucleoside phosphorylase domain"/>
    <property type="match status" value="1"/>
</dbReference>
<dbReference type="InterPro" id="IPR035994">
    <property type="entry name" value="Nucleoside_phosphorylase_sf"/>
</dbReference>
<keyword evidence="6" id="KW-1185">Reference proteome</keyword>
<dbReference type="AlphaFoldDB" id="A0A401VUY2"/>
<sequence length="261" mass="27104">MSGDGLLPGPGKHTLPAVTDPAEHAAYVRSRHPHATLSGLAGVILVYQRTVLYDAHARFAVHPLPGWARGELGLIERHGATVGLCGGFGPGAPAAGLVLEQLIALGARTVITVGTAASLQTSLTAGDVVVCSQALRDEGLSRHYLAPARYARPASALSRSLHRTLRTHGLPARTGAAWSTDAPYRETVQEVTRYGAEGILVADMEAAAVFAVAEYRGTAAAATFVVADALVNRRPRTDAPHVRAVLGGVVRTAVDTLAPAP</sequence>
<reference evidence="5 6" key="1">
    <citation type="submission" date="2018-11" db="EMBL/GenBank/DDBJ databases">
        <title>Whole genome sequence of Streptomyces paromomycinus NBRC 15454(T).</title>
        <authorList>
            <person name="Komaki H."/>
            <person name="Tamura T."/>
        </authorList>
    </citation>
    <scope>NUCLEOTIDE SEQUENCE [LARGE SCALE GENOMIC DNA]</scope>
    <source>
        <strain evidence="5 6">NBRC 15454</strain>
    </source>
</reference>